<proteinExistence type="predicted"/>
<protein>
    <submittedName>
        <fullName evidence="2">Uncharacterized protein</fullName>
    </submittedName>
</protein>
<keyword evidence="1" id="KW-0472">Membrane</keyword>
<feature type="transmembrane region" description="Helical" evidence="1">
    <location>
        <begin position="6"/>
        <end position="27"/>
    </location>
</feature>
<dbReference type="AlphaFoldDB" id="A0A809S2U3"/>
<gene>
    <name evidence="2" type="ORF">NPRO_03910</name>
</gene>
<sequence length="129" mass="14092">MADDLLRAIGLMGVVVASGFCFINGLLSCWIGRAPLLPVPSPNESIVAQVTEVNPGAMSSMDHDVTIRARQSSFGGEVVLQTSGAGEVRVTWQDDSEVALRIPRRATIRHFQNGVWVDGRWIKVKLDLY</sequence>
<keyword evidence="1" id="KW-0812">Transmembrane</keyword>
<dbReference type="KEGG" id="npy:NPRO_03910"/>
<dbReference type="Proteomes" id="UP000662873">
    <property type="component" value="Chromosome"/>
</dbReference>
<evidence type="ECO:0000256" key="1">
    <source>
        <dbReference type="SAM" id="Phobius"/>
    </source>
</evidence>
<name>A0A809S2U3_9BACT</name>
<evidence type="ECO:0000313" key="2">
    <source>
        <dbReference type="EMBL" id="BBO22796.1"/>
    </source>
</evidence>
<reference evidence="2" key="1">
    <citation type="journal article" name="DNA Res.">
        <title>The physiological potential of anammox bacteria as revealed by their core genome structure.</title>
        <authorList>
            <person name="Okubo T."/>
            <person name="Toyoda A."/>
            <person name="Fukuhara K."/>
            <person name="Uchiyama I."/>
            <person name="Harigaya Y."/>
            <person name="Kuroiwa M."/>
            <person name="Suzuki T."/>
            <person name="Murakami Y."/>
            <person name="Suwa Y."/>
            <person name="Takami H."/>
        </authorList>
    </citation>
    <scope>NUCLEOTIDE SEQUENCE</scope>
    <source>
        <strain evidence="2">317325-2</strain>
    </source>
</reference>
<accession>A0A809S2U3</accession>
<dbReference type="EMBL" id="AP021858">
    <property type="protein sequence ID" value="BBO22796.1"/>
    <property type="molecule type" value="Genomic_DNA"/>
</dbReference>
<dbReference type="PROSITE" id="PS51257">
    <property type="entry name" value="PROKAR_LIPOPROTEIN"/>
    <property type="match status" value="1"/>
</dbReference>
<evidence type="ECO:0000313" key="3">
    <source>
        <dbReference type="Proteomes" id="UP000662873"/>
    </source>
</evidence>
<organism evidence="2 3">
    <name type="scientific">Candidatus Nitrosymbiomonas proteolyticus</name>
    <dbReference type="NCBI Taxonomy" id="2608984"/>
    <lineage>
        <taxon>Bacteria</taxon>
        <taxon>Bacillati</taxon>
        <taxon>Armatimonadota</taxon>
        <taxon>Armatimonadota incertae sedis</taxon>
        <taxon>Candidatus Nitrosymbiomonas</taxon>
    </lineage>
</organism>
<keyword evidence="1" id="KW-1133">Transmembrane helix</keyword>